<dbReference type="SUPFAM" id="SSF81342">
    <property type="entry name" value="Transmembrane di-heme cytochromes"/>
    <property type="match status" value="1"/>
</dbReference>
<evidence type="ECO:0000256" key="13">
    <source>
        <dbReference type="ARBA" id="ARBA00023075"/>
    </source>
</evidence>
<evidence type="ECO:0000256" key="3">
    <source>
        <dbReference type="ARBA" id="ARBA00013531"/>
    </source>
</evidence>
<dbReference type="InterPro" id="IPR048259">
    <property type="entry name" value="Cytochrome_b_N_euk/bac"/>
</dbReference>
<protein>
    <recommendedName>
        <fullName evidence="3 19">Cytochrome b</fullName>
    </recommendedName>
</protein>
<dbReference type="InterPro" id="IPR016174">
    <property type="entry name" value="Di-haem_cyt_TM"/>
</dbReference>
<keyword evidence="12 18" id="KW-0408">Iron</keyword>
<dbReference type="Pfam" id="PF00033">
    <property type="entry name" value="Cytochrome_B"/>
    <property type="match status" value="1"/>
</dbReference>
<dbReference type="GO" id="GO:0005743">
    <property type="term" value="C:mitochondrial inner membrane"/>
    <property type="evidence" value="ECO:0007669"/>
    <property type="project" value="UniProtKB-SubCell"/>
</dbReference>
<feature type="transmembrane region" description="Helical" evidence="19">
    <location>
        <begin position="179"/>
        <end position="201"/>
    </location>
</feature>
<keyword evidence="8 18" id="KW-0479">Metal-binding</keyword>
<dbReference type="GO" id="GO:0006122">
    <property type="term" value="P:mitochondrial electron transport, ubiquinol to cytochrome c"/>
    <property type="evidence" value="ECO:0007669"/>
    <property type="project" value="TreeGrafter"/>
</dbReference>
<name>A0A0D3QXE6_9PASS</name>
<feature type="transmembrane region" description="Helical" evidence="19">
    <location>
        <begin position="321"/>
        <end position="341"/>
    </location>
</feature>
<keyword evidence="5 18" id="KW-0349">Heme</keyword>
<dbReference type="Gene3D" id="1.20.810.10">
    <property type="entry name" value="Cytochrome Bc1 Complex, Chain C"/>
    <property type="match status" value="1"/>
</dbReference>
<evidence type="ECO:0000256" key="1">
    <source>
        <dbReference type="ARBA" id="ARBA00002566"/>
    </source>
</evidence>
<dbReference type="CDD" id="cd00284">
    <property type="entry name" value="Cytochrome_b_N"/>
    <property type="match status" value="1"/>
</dbReference>
<keyword evidence="11 19" id="KW-1133">Transmembrane helix</keyword>
<gene>
    <name evidence="22" type="primary">CYTB</name>
</gene>
<dbReference type="PANTHER" id="PTHR19271">
    <property type="entry name" value="CYTOCHROME B"/>
    <property type="match status" value="1"/>
</dbReference>
<proteinExistence type="inferred from homology"/>
<evidence type="ECO:0000256" key="19">
    <source>
        <dbReference type="RuleBase" id="RU362117"/>
    </source>
</evidence>
<comment type="similarity">
    <text evidence="16 19">Belongs to the cytochrome b family.</text>
</comment>
<evidence type="ECO:0000256" key="9">
    <source>
        <dbReference type="ARBA" id="ARBA00022792"/>
    </source>
</evidence>
<comment type="cofactor">
    <cofactor evidence="18">
        <name>heme</name>
        <dbReference type="ChEBI" id="CHEBI:30413"/>
    </cofactor>
    <text evidence="18">Binds 2 heme groups non-covalently.</text>
</comment>
<feature type="transmembrane region" description="Helical" evidence="19">
    <location>
        <begin position="114"/>
        <end position="134"/>
    </location>
</feature>
<feature type="transmembrane region" description="Helical" evidence="19">
    <location>
        <begin position="79"/>
        <end position="99"/>
    </location>
</feature>
<keyword evidence="4 19" id="KW-0813">Transport</keyword>
<reference evidence="22" key="1">
    <citation type="journal article" date="2015" name="Auk">
        <title>New insights into New World biogeography: An integrated view from the phylogeny of blackbirds, cardinals, sparrows, tanagers, warblers, and allies.</title>
        <authorList>
            <person name="Barker F.K."/>
            <person name="Burns K.J."/>
            <person name="Klicka J."/>
            <person name="Lanyon S.M."/>
            <person name="Lovette I.J."/>
        </authorList>
    </citation>
    <scope>NUCLEOTIDE SEQUENCE</scope>
</reference>
<evidence type="ECO:0000256" key="2">
    <source>
        <dbReference type="ARBA" id="ARBA00004448"/>
    </source>
</evidence>
<organism evidence="22">
    <name type="scientific">Chlorothraupis stolzmanni</name>
    <dbReference type="NCBI Taxonomy" id="460198"/>
    <lineage>
        <taxon>Eukaryota</taxon>
        <taxon>Metazoa</taxon>
        <taxon>Chordata</taxon>
        <taxon>Craniata</taxon>
        <taxon>Vertebrata</taxon>
        <taxon>Euteleostomi</taxon>
        <taxon>Archelosauria</taxon>
        <taxon>Archosauria</taxon>
        <taxon>Dinosauria</taxon>
        <taxon>Saurischia</taxon>
        <taxon>Theropoda</taxon>
        <taxon>Coelurosauria</taxon>
        <taxon>Aves</taxon>
        <taxon>Neognathae</taxon>
        <taxon>Neoaves</taxon>
        <taxon>Telluraves</taxon>
        <taxon>Australaves</taxon>
        <taxon>Passeriformes</taxon>
        <taxon>Cardinalidae</taxon>
        <taxon>Chlorothraupis</taxon>
    </lineage>
</organism>
<evidence type="ECO:0000259" key="21">
    <source>
        <dbReference type="PROSITE" id="PS51003"/>
    </source>
</evidence>
<comment type="cofactor">
    <cofactor evidence="19">
        <name>heme b</name>
        <dbReference type="ChEBI" id="CHEBI:60344"/>
    </cofactor>
    <text evidence="19">Binds 2 heme groups non-covalently.</text>
</comment>
<dbReference type="GO" id="GO:0016491">
    <property type="term" value="F:oxidoreductase activity"/>
    <property type="evidence" value="ECO:0007669"/>
    <property type="project" value="UniProtKB-UniRule"/>
</dbReference>
<dbReference type="GO" id="GO:0008121">
    <property type="term" value="F:quinol-cytochrome-c reductase activity"/>
    <property type="evidence" value="ECO:0007669"/>
    <property type="project" value="InterPro"/>
</dbReference>
<evidence type="ECO:0000313" key="22">
    <source>
        <dbReference type="EMBL" id="AJR21088.1"/>
    </source>
</evidence>
<keyword evidence="14 19" id="KW-0496">Mitochondrion</keyword>
<feature type="transmembrane region" description="Helical" evidence="19">
    <location>
        <begin position="31"/>
        <end position="58"/>
    </location>
</feature>
<evidence type="ECO:0000256" key="5">
    <source>
        <dbReference type="ARBA" id="ARBA00022617"/>
    </source>
</evidence>
<dbReference type="AlphaFoldDB" id="A0A0D3QXE6"/>
<feature type="binding site" description="axial binding residue" evidence="18">
    <location>
        <position position="98"/>
    </location>
    <ligand>
        <name>heme b</name>
        <dbReference type="ChEBI" id="CHEBI:60344"/>
        <label>b566</label>
    </ligand>
    <ligandPart>
        <name>Fe</name>
        <dbReference type="ChEBI" id="CHEBI:18248"/>
    </ligandPart>
</feature>
<feature type="transmembrane region" description="Helical" evidence="19">
    <location>
        <begin position="141"/>
        <end position="159"/>
    </location>
</feature>
<comment type="subcellular location">
    <subcellularLocation>
        <location evidence="2">Mitochondrion inner membrane</location>
        <topology evidence="2">Multi-pass membrane protein</topology>
    </subcellularLocation>
</comment>
<dbReference type="CDD" id="cd00290">
    <property type="entry name" value="cytochrome_b_C"/>
    <property type="match status" value="1"/>
</dbReference>
<evidence type="ECO:0000256" key="8">
    <source>
        <dbReference type="ARBA" id="ARBA00022723"/>
    </source>
</evidence>
<dbReference type="Pfam" id="PF00032">
    <property type="entry name" value="Cytochrom_B_C"/>
    <property type="match status" value="1"/>
</dbReference>
<geneLocation type="mitochondrion" evidence="22"/>
<keyword evidence="7 19" id="KW-0812">Transmembrane</keyword>
<evidence type="ECO:0000256" key="6">
    <source>
        <dbReference type="ARBA" id="ARBA00022660"/>
    </source>
</evidence>
<feature type="binding site" description="axial binding residue" evidence="18">
    <location>
        <position position="84"/>
    </location>
    <ligand>
        <name>heme b</name>
        <dbReference type="ChEBI" id="CHEBI:60344"/>
        <label>b562</label>
    </ligand>
    <ligandPart>
        <name>Fe</name>
        <dbReference type="ChEBI" id="CHEBI:18248"/>
    </ligandPart>
</feature>
<sequence>MALNLRKNHQILKTINNALIDLPAPSNISTWWNFGSLLGLCLITQIVTGLLLATHYTADTNLAFSSVAHMCRDVQFGWLIRNLHANGASFFFICIYLHIGRGLYYGSYLNKETWNIGVILLLALMATAFVGYVLPWGQMSFWGATVITNLFSAIPYIGQTLVEWVWGGFSVDNPTLTRFFALHFLLPFVIVGLTLVHLTFLHETGSNNPLGIPSDCDKIPFHPYYTIKDILGFVLMLSLLISLALFAPNLLGDPENFTPANPLVTPPHIKPEWYFLFAYAILRSIPNKLGGVLALAASILVLFLVPLLHTSKLRSMTFRPLSQILFWTLVANILVLTWVGSQPVEHPFIIIGQLASFTYFTIILILFPLAAILENKLLKL</sequence>
<feature type="binding site" description="axial binding residue" evidence="18">
    <location>
        <position position="197"/>
    </location>
    <ligand>
        <name>heme b</name>
        <dbReference type="ChEBI" id="CHEBI:60344"/>
        <label>b566</label>
    </ligand>
    <ligandPart>
        <name>Fe</name>
        <dbReference type="ChEBI" id="CHEBI:18248"/>
    </ligandPart>
</feature>
<keyword evidence="15 19" id="KW-0472">Membrane</keyword>
<evidence type="ECO:0000256" key="10">
    <source>
        <dbReference type="ARBA" id="ARBA00022982"/>
    </source>
</evidence>
<comment type="function">
    <text evidence="1 19">Component of the ubiquinol-cytochrome c reductase complex (complex III or cytochrome b-c1 complex) that is part of the mitochondrial respiratory chain. The b-c1 complex mediates electron transfer from ubiquinol to cytochrome c. Contributes to the generation of a proton gradient across the mitochondrial membrane that is then used for ATP synthesis.</text>
</comment>
<dbReference type="InterPro" id="IPR027387">
    <property type="entry name" value="Cytb/b6-like_sf"/>
</dbReference>
<dbReference type="PIRSF" id="PIRSF038885">
    <property type="entry name" value="COB"/>
    <property type="match status" value="1"/>
</dbReference>
<dbReference type="InterPro" id="IPR036150">
    <property type="entry name" value="Cyt_b/b6_C_sf"/>
</dbReference>
<evidence type="ECO:0000256" key="16">
    <source>
        <dbReference type="ARBA" id="ARBA00061233"/>
    </source>
</evidence>
<dbReference type="FunFam" id="1.20.810.10:FF:000002">
    <property type="entry name" value="Cytochrome b"/>
    <property type="match status" value="1"/>
</dbReference>
<evidence type="ECO:0000256" key="11">
    <source>
        <dbReference type="ARBA" id="ARBA00022989"/>
    </source>
</evidence>
<feature type="transmembrane region" description="Helical" evidence="19">
    <location>
        <begin position="230"/>
        <end position="251"/>
    </location>
</feature>
<feature type="transmembrane region" description="Helical" evidence="19">
    <location>
        <begin position="347"/>
        <end position="373"/>
    </location>
</feature>
<dbReference type="SUPFAM" id="SSF81648">
    <property type="entry name" value="a domain/subunit of cytochrome bc1 complex (Ubiquinol-cytochrome c reductase)"/>
    <property type="match status" value="1"/>
</dbReference>
<dbReference type="InterPro" id="IPR005798">
    <property type="entry name" value="Cyt_b/b6_C"/>
</dbReference>
<feature type="transmembrane region" description="Helical" evidence="19">
    <location>
        <begin position="289"/>
        <end position="309"/>
    </location>
</feature>
<evidence type="ECO:0000256" key="15">
    <source>
        <dbReference type="ARBA" id="ARBA00023136"/>
    </source>
</evidence>
<dbReference type="InterPro" id="IPR048260">
    <property type="entry name" value="Cytochrome_b_C_euk/bac"/>
</dbReference>
<dbReference type="InterPro" id="IPR030689">
    <property type="entry name" value="Cytochrome_b"/>
</dbReference>
<feature type="binding site" evidence="17">
    <location>
        <position position="202"/>
    </location>
    <ligand>
        <name>a ubiquinone</name>
        <dbReference type="ChEBI" id="CHEBI:16389"/>
    </ligand>
</feature>
<feature type="domain" description="Cytochrome b/b6 C-terminal region profile" evidence="21">
    <location>
        <begin position="211"/>
        <end position="380"/>
    </location>
</feature>
<feature type="binding site" description="axial binding residue" evidence="18">
    <location>
        <position position="183"/>
    </location>
    <ligand>
        <name>heme b</name>
        <dbReference type="ChEBI" id="CHEBI:60344"/>
        <label>b562</label>
    </ligand>
    <ligandPart>
        <name>Fe</name>
        <dbReference type="ChEBI" id="CHEBI:18248"/>
    </ligandPart>
</feature>
<evidence type="ECO:0000256" key="4">
    <source>
        <dbReference type="ARBA" id="ARBA00022448"/>
    </source>
</evidence>
<dbReference type="EMBL" id="KM224972">
    <property type="protein sequence ID" value="AJR21088.1"/>
    <property type="molecule type" value="Genomic_DNA"/>
</dbReference>
<evidence type="ECO:0000256" key="14">
    <source>
        <dbReference type="ARBA" id="ARBA00023128"/>
    </source>
</evidence>
<evidence type="ECO:0000256" key="12">
    <source>
        <dbReference type="ARBA" id="ARBA00023004"/>
    </source>
</evidence>
<evidence type="ECO:0000259" key="20">
    <source>
        <dbReference type="PROSITE" id="PS51002"/>
    </source>
</evidence>
<dbReference type="PROSITE" id="PS51003">
    <property type="entry name" value="CYTB_CTER"/>
    <property type="match status" value="1"/>
</dbReference>
<keyword evidence="9" id="KW-0999">Mitochondrion inner membrane</keyword>
<dbReference type="PROSITE" id="PS51002">
    <property type="entry name" value="CYTB_NTER"/>
    <property type="match status" value="1"/>
</dbReference>
<dbReference type="InterPro" id="IPR005797">
    <property type="entry name" value="Cyt_b/b6_N"/>
</dbReference>
<dbReference type="GO" id="GO:0045275">
    <property type="term" value="C:respiratory chain complex III"/>
    <property type="evidence" value="ECO:0007669"/>
    <property type="project" value="InterPro"/>
</dbReference>
<keyword evidence="6 19" id="KW-0679">Respiratory chain</keyword>
<keyword evidence="13" id="KW-0830">Ubiquinone</keyword>
<evidence type="ECO:0000256" key="7">
    <source>
        <dbReference type="ARBA" id="ARBA00022692"/>
    </source>
</evidence>
<dbReference type="GO" id="GO:0046872">
    <property type="term" value="F:metal ion binding"/>
    <property type="evidence" value="ECO:0007669"/>
    <property type="project" value="UniProtKB-UniRule"/>
</dbReference>
<evidence type="ECO:0000256" key="17">
    <source>
        <dbReference type="PIRSR" id="PIRSR038885-1"/>
    </source>
</evidence>
<keyword evidence="10 19" id="KW-0249">Electron transport</keyword>
<feature type="domain" description="Cytochrome b/b6 N-terminal region profile" evidence="20">
    <location>
        <begin position="1"/>
        <end position="210"/>
    </location>
</feature>
<accession>A0A0D3QXE6</accession>
<dbReference type="PANTHER" id="PTHR19271:SF16">
    <property type="entry name" value="CYTOCHROME B"/>
    <property type="match status" value="1"/>
</dbReference>
<evidence type="ECO:0000256" key="18">
    <source>
        <dbReference type="PIRSR" id="PIRSR038885-2"/>
    </source>
</evidence>